<keyword evidence="11" id="KW-1185">Reference proteome</keyword>
<feature type="compositionally biased region" description="Acidic residues" evidence="8">
    <location>
        <begin position="54"/>
        <end position="83"/>
    </location>
</feature>
<evidence type="ECO:0000256" key="4">
    <source>
        <dbReference type="ARBA" id="ARBA00022771"/>
    </source>
</evidence>
<dbReference type="GO" id="GO:0008270">
    <property type="term" value="F:zinc ion binding"/>
    <property type="evidence" value="ECO:0007669"/>
    <property type="project" value="UniProtKB-KW"/>
</dbReference>
<feature type="region of interest" description="Disordered" evidence="8">
    <location>
        <begin position="22"/>
        <end position="169"/>
    </location>
</feature>
<keyword evidence="5" id="KW-0862">Zinc</keyword>
<evidence type="ECO:0000256" key="7">
    <source>
        <dbReference type="PROSITE-ProRule" id="PRU00042"/>
    </source>
</evidence>
<dbReference type="PANTHER" id="PTHR24376:SF235">
    <property type="entry name" value="C2H2-TYPE DOMAIN-CONTAINING PROTEIN"/>
    <property type="match status" value="1"/>
</dbReference>
<dbReference type="AlphaFoldDB" id="A0A8S4PK09"/>
<dbReference type="SUPFAM" id="SSF57667">
    <property type="entry name" value="beta-beta-alpha zinc fingers"/>
    <property type="match status" value="2"/>
</dbReference>
<comment type="subcellular location">
    <subcellularLocation>
        <location evidence="1">Nucleus</location>
    </subcellularLocation>
</comment>
<keyword evidence="2" id="KW-0479">Metal-binding</keyword>
<evidence type="ECO:0000313" key="10">
    <source>
        <dbReference type="EMBL" id="CAH1793979.1"/>
    </source>
</evidence>
<keyword evidence="3" id="KW-0677">Repeat</keyword>
<organism evidence="10 11">
    <name type="scientific">Owenia fusiformis</name>
    <name type="common">Polychaete worm</name>
    <dbReference type="NCBI Taxonomy" id="6347"/>
    <lineage>
        <taxon>Eukaryota</taxon>
        <taxon>Metazoa</taxon>
        <taxon>Spiralia</taxon>
        <taxon>Lophotrochozoa</taxon>
        <taxon>Annelida</taxon>
        <taxon>Polychaeta</taxon>
        <taxon>Sedentaria</taxon>
        <taxon>Canalipalpata</taxon>
        <taxon>Sabellida</taxon>
        <taxon>Oweniida</taxon>
        <taxon>Oweniidae</taxon>
        <taxon>Owenia</taxon>
    </lineage>
</organism>
<evidence type="ECO:0000313" key="11">
    <source>
        <dbReference type="Proteomes" id="UP000749559"/>
    </source>
</evidence>
<name>A0A8S4PK09_OWEFU</name>
<feature type="domain" description="C2H2-type" evidence="9">
    <location>
        <begin position="444"/>
        <end position="474"/>
    </location>
</feature>
<dbReference type="SMART" id="SM00355">
    <property type="entry name" value="ZnF_C2H2"/>
    <property type="match status" value="10"/>
</dbReference>
<comment type="caution">
    <text evidence="10">The sequence shown here is derived from an EMBL/GenBank/DDBJ whole genome shotgun (WGS) entry which is preliminary data.</text>
</comment>
<dbReference type="FunFam" id="3.30.160.60:FF:000446">
    <property type="entry name" value="Zinc finger protein"/>
    <property type="match status" value="1"/>
</dbReference>
<dbReference type="PROSITE" id="PS50157">
    <property type="entry name" value="ZINC_FINGER_C2H2_2"/>
    <property type="match status" value="2"/>
</dbReference>
<dbReference type="Proteomes" id="UP000749559">
    <property type="component" value="Unassembled WGS sequence"/>
</dbReference>
<feature type="compositionally biased region" description="Basic and acidic residues" evidence="8">
    <location>
        <begin position="40"/>
        <end position="49"/>
    </location>
</feature>
<evidence type="ECO:0000256" key="6">
    <source>
        <dbReference type="ARBA" id="ARBA00023242"/>
    </source>
</evidence>
<evidence type="ECO:0000256" key="1">
    <source>
        <dbReference type="ARBA" id="ARBA00004123"/>
    </source>
</evidence>
<dbReference type="PROSITE" id="PS00028">
    <property type="entry name" value="ZINC_FINGER_C2H2_1"/>
    <property type="match status" value="4"/>
</dbReference>
<dbReference type="Pfam" id="PF00096">
    <property type="entry name" value="zf-C2H2"/>
    <property type="match status" value="1"/>
</dbReference>
<dbReference type="PANTHER" id="PTHR24376">
    <property type="entry name" value="ZINC FINGER PROTEIN"/>
    <property type="match status" value="1"/>
</dbReference>
<reference evidence="10" key="1">
    <citation type="submission" date="2022-03" db="EMBL/GenBank/DDBJ databases">
        <authorList>
            <person name="Martin C."/>
        </authorList>
    </citation>
    <scope>NUCLEOTIDE SEQUENCE</scope>
</reference>
<feature type="compositionally biased region" description="Basic residues" evidence="8">
    <location>
        <begin position="147"/>
        <end position="168"/>
    </location>
</feature>
<gene>
    <name evidence="10" type="ORF">OFUS_LOCUS18754</name>
</gene>
<proteinExistence type="predicted"/>
<feature type="compositionally biased region" description="Low complexity" evidence="8">
    <location>
        <begin position="84"/>
        <end position="95"/>
    </location>
</feature>
<feature type="compositionally biased region" description="Basic residues" evidence="8">
    <location>
        <begin position="477"/>
        <end position="491"/>
    </location>
</feature>
<dbReference type="EMBL" id="CAIIXF020000009">
    <property type="protein sequence ID" value="CAH1793979.1"/>
    <property type="molecule type" value="Genomic_DNA"/>
</dbReference>
<accession>A0A8S4PK09</accession>
<sequence length="491" mass="57176">MEIQESETVSTNVNTKAMDGTSVFDIKPNSYDSSNIGDVSKGHEIKTEVIDCNDSAEEYDDEHNVGYDDEYDEYNVEEDDSDSDILSTDSGSDTSFQDDKKDLDWSPDFEQTSSSIKTRSKKTAETDIISSNDDTSSDDSGDNDSHTRKHAKKTKTKTKGQSKSKPRKTWREKYIDQAIGEFKCPNCQNILETKFKLREHVEAKHDQFMCPLCDQCFNTNEERDLHRQAHYRFNNTDSSTEFYCEMCDLKFTSKLIFLLHMLQKGHRKTRGSTRLCIQCKTWIPNTDFKKHLSSKHDFSVTQCSICKEKLASRNAETEMQKHLNHKHKIRNYNCVFCDHSSFTLRYLKSHIINTHHRWKIRRCKLCTFTCGARHQMQAHIRENHKLVTSWVCNKCGDTFAAYNLKMAHKARMHPTLIPCEYCGKKFDRKNMDQHVRVHTGHKPYICEHCGEKFAQRNSLNWHMSSKHSHLDEEKNISKKLKSTGKKKKSKN</sequence>
<dbReference type="InterPro" id="IPR036236">
    <property type="entry name" value="Znf_C2H2_sf"/>
</dbReference>
<feature type="region of interest" description="Disordered" evidence="8">
    <location>
        <begin position="464"/>
        <end position="491"/>
    </location>
</feature>
<dbReference type="GO" id="GO:0005634">
    <property type="term" value="C:nucleus"/>
    <property type="evidence" value="ECO:0007669"/>
    <property type="project" value="UniProtKB-SubCell"/>
</dbReference>
<evidence type="ECO:0000256" key="8">
    <source>
        <dbReference type="SAM" id="MobiDB-lite"/>
    </source>
</evidence>
<protein>
    <recommendedName>
        <fullName evidence="9">C2H2-type domain-containing protein</fullName>
    </recommendedName>
</protein>
<dbReference type="Gene3D" id="3.30.160.60">
    <property type="entry name" value="Classic Zinc Finger"/>
    <property type="match status" value="3"/>
</dbReference>
<keyword evidence="6" id="KW-0539">Nucleus</keyword>
<evidence type="ECO:0000256" key="5">
    <source>
        <dbReference type="ARBA" id="ARBA00022833"/>
    </source>
</evidence>
<dbReference type="InterPro" id="IPR013087">
    <property type="entry name" value="Znf_C2H2_type"/>
</dbReference>
<dbReference type="OrthoDB" id="6156909at2759"/>
<keyword evidence="4 7" id="KW-0863">Zinc-finger</keyword>
<evidence type="ECO:0000259" key="9">
    <source>
        <dbReference type="PROSITE" id="PS50157"/>
    </source>
</evidence>
<feature type="non-terminal residue" evidence="10">
    <location>
        <position position="1"/>
    </location>
</feature>
<evidence type="ECO:0000256" key="2">
    <source>
        <dbReference type="ARBA" id="ARBA00022723"/>
    </source>
</evidence>
<evidence type="ECO:0000256" key="3">
    <source>
        <dbReference type="ARBA" id="ARBA00022737"/>
    </source>
</evidence>
<dbReference type="GO" id="GO:0001228">
    <property type="term" value="F:DNA-binding transcription activator activity, RNA polymerase II-specific"/>
    <property type="evidence" value="ECO:0007669"/>
    <property type="project" value="TreeGrafter"/>
</dbReference>
<dbReference type="GO" id="GO:0000978">
    <property type="term" value="F:RNA polymerase II cis-regulatory region sequence-specific DNA binding"/>
    <property type="evidence" value="ECO:0007669"/>
    <property type="project" value="TreeGrafter"/>
</dbReference>
<feature type="domain" description="C2H2-type" evidence="9">
    <location>
        <begin position="417"/>
        <end position="443"/>
    </location>
</feature>